<evidence type="ECO:0000256" key="2">
    <source>
        <dbReference type="ARBA" id="ARBA00022475"/>
    </source>
</evidence>
<comment type="caution">
    <text evidence="8">The sequence shown here is derived from an EMBL/GenBank/DDBJ whole genome shotgun (WGS) entry which is preliminary data.</text>
</comment>
<evidence type="ECO:0000259" key="7">
    <source>
        <dbReference type="Pfam" id="PF09335"/>
    </source>
</evidence>
<dbReference type="InterPro" id="IPR032816">
    <property type="entry name" value="VTT_dom"/>
</dbReference>
<dbReference type="EMBL" id="LJUO01000014">
    <property type="protein sequence ID" value="KPK73163.1"/>
    <property type="molecule type" value="Genomic_DNA"/>
</dbReference>
<proteinExistence type="predicted"/>
<sequence length="201" mass="22621">MLEWLSTQNPIVVYVFLIFNAIVESIFPPYPSDAFVAVIAFSAGQGYFNPYVVYVMTCAGSVAGMMILYAVAKCRGDVIIRLVSRSFLKKLIPLAMIERAKKKFATRGDIIMIMNRFLPGMRAALCFAAGIAGVRIRKMFFYSLVSVCAWNLFLILISYHIGSSWEEASTFLRSYNTIVIVVLMVLLGIASFAYFKRRKKT</sequence>
<dbReference type="Proteomes" id="UP000051096">
    <property type="component" value="Unassembled WGS sequence"/>
</dbReference>
<feature type="transmembrane region" description="Helical" evidence="6">
    <location>
        <begin position="174"/>
        <end position="195"/>
    </location>
</feature>
<dbReference type="PANTHER" id="PTHR42709">
    <property type="entry name" value="ALKALINE PHOSPHATASE LIKE PROTEIN"/>
    <property type="match status" value="1"/>
</dbReference>
<dbReference type="AlphaFoldDB" id="A0A0S8GLI6"/>
<gene>
    <name evidence="8" type="ORF">AMJ87_02540</name>
</gene>
<reference evidence="8 9" key="1">
    <citation type="journal article" date="2015" name="Microbiome">
        <title>Genomic resolution of linkages in carbon, nitrogen, and sulfur cycling among widespread estuary sediment bacteria.</title>
        <authorList>
            <person name="Baker B.J."/>
            <person name="Lazar C.S."/>
            <person name="Teske A.P."/>
            <person name="Dick G.J."/>
        </authorList>
    </citation>
    <scope>NUCLEOTIDE SEQUENCE [LARGE SCALE GENOMIC DNA]</scope>
    <source>
        <strain evidence="8">SM23_60</strain>
    </source>
</reference>
<keyword evidence="2" id="KW-1003">Cell membrane</keyword>
<evidence type="ECO:0000256" key="5">
    <source>
        <dbReference type="ARBA" id="ARBA00023136"/>
    </source>
</evidence>
<name>A0A0S8GLI6_UNCW3</name>
<feature type="domain" description="VTT" evidence="7">
    <location>
        <begin position="41"/>
        <end position="159"/>
    </location>
</feature>
<evidence type="ECO:0000256" key="3">
    <source>
        <dbReference type="ARBA" id="ARBA00022692"/>
    </source>
</evidence>
<dbReference type="Pfam" id="PF09335">
    <property type="entry name" value="VTT_dom"/>
    <property type="match status" value="1"/>
</dbReference>
<evidence type="ECO:0000256" key="6">
    <source>
        <dbReference type="SAM" id="Phobius"/>
    </source>
</evidence>
<keyword evidence="5 6" id="KW-0472">Membrane</keyword>
<dbReference type="GO" id="GO:0005886">
    <property type="term" value="C:plasma membrane"/>
    <property type="evidence" value="ECO:0007669"/>
    <property type="project" value="UniProtKB-SubCell"/>
</dbReference>
<dbReference type="PANTHER" id="PTHR42709:SF6">
    <property type="entry name" value="UNDECAPRENYL PHOSPHATE TRANSPORTER A"/>
    <property type="match status" value="1"/>
</dbReference>
<evidence type="ECO:0000256" key="4">
    <source>
        <dbReference type="ARBA" id="ARBA00022989"/>
    </source>
</evidence>
<evidence type="ECO:0000313" key="8">
    <source>
        <dbReference type="EMBL" id="KPK73163.1"/>
    </source>
</evidence>
<feature type="transmembrane region" description="Helical" evidence="6">
    <location>
        <begin position="51"/>
        <end position="72"/>
    </location>
</feature>
<comment type="subcellular location">
    <subcellularLocation>
        <location evidence="1">Cell membrane</location>
        <topology evidence="1">Multi-pass membrane protein</topology>
    </subcellularLocation>
</comment>
<accession>A0A0S8GLI6</accession>
<evidence type="ECO:0000313" key="9">
    <source>
        <dbReference type="Proteomes" id="UP000051096"/>
    </source>
</evidence>
<keyword evidence="3 6" id="KW-0812">Transmembrane</keyword>
<dbReference type="InterPro" id="IPR051311">
    <property type="entry name" value="DedA_domain"/>
</dbReference>
<feature type="transmembrane region" description="Helical" evidence="6">
    <location>
        <begin position="140"/>
        <end position="162"/>
    </location>
</feature>
<protein>
    <recommendedName>
        <fullName evidence="7">VTT domain-containing protein</fullName>
    </recommendedName>
</protein>
<feature type="transmembrane region" description="Helical" evidence="6">
    <location>
        <begin position="12"/>
        <end position="31"/>
    </location>
</feature>
<organism evidence="8 9">
    <name type="scientific">candidate division WOR_3 bacterium SM23_60</name>
    <dbReference type="NCBI Taxonomy" id="1703780"/>
    <lineage>
        <taxon>Bacteria</taxon>
        <taxon>Bacteria division WOR-3</taxon>
    </lineage>
</organism>
<evidence type="ECO:0000256" key="1">
    <source>
        <dbReference type="ARBA" id="ARBA00004651"/>
    </source>
</evidence>
<keyword evidence="4 6" id="KW-1133">Transmembrane helix</keyword>